<feature type="compositionally biased region" description="Basic and acidic residues" evidence="1">
    <location>
        <begin position="215"/>
        <end position="228"/>
    </location>
</feature>
<feature type="region of interest" description="Disordered" evidence="1">
    <location>
        <begin position="215"/>
        <end position="292"/>
    </location>
</feature>
<feature type="compositionally biased region" description="Basic and acidic residues" evidence="1">
    <location>
        <begin position="164"/>
        <end position="173"/>
    </location>
</feature>
<reference evidence="3" key="1">
    <citation type="submission" date="2021-06" db="EMBL/GenBank/DDBJ databases">
        <authorList>
            <person name="Hodson N. C."/>
            <person name="Mongue J. A."/>
            <person name="Jaron S. K."/>
        </authorList>
    </citation>
    <scope>NUCLEOTIDE SEQUENCE</scope>
</reference>
<feature type="domain" description="WAPL" evidence="2">
    <location>
        <begin position="771"/>
        <end position="1308"/>
    </location>
</feature>
<evidence type="ECO:0000313" key="4">
    <source>
        <dbReference type="Proteomes" id="UP000708208"/>
    </source>
</evidence>
<keyword evidence="4" id="KW-1185">Reference proteome</keyword>
<dbReference type="InterPro" id="IPR039874">
    <property type="entry name" value="WAPL"/>
</dbReference>
<evidence type="ECO:0000259" key="2">
    <source>
        <dbReference type="PROSITE" id="PS51271"/>
    </source>
</evidence>
<dbReference type="InterPro" id="IPR022771">
    <property type="entry name" value="WAPL_C"/>
</dbReference>
<feature type="region of interest" description="Disordered" evidence="1">
    <location>
        <begin position="162"/>
        <end position="192"/>
    </location>
</feature>
<feature type="region of interest" description="Disordered" evidence="1">
    <location>
        <begin position="1193"/>
        <end position="1240"/>
    </location>
</feature>
<feature type="compositionally biased region" description="Low complexity" evidence="1">
    <location>
        <begin position="521"/>
        <end position="531"/>
    </location>
</feature>
<proteinExistence type="predicted"/>
<evidence type="ECO:0000313" key="3">
    <source>
        <dbReference type="EMBL" id="CAG7823220.1"/>
    </source>
</evidence>
<protein>
    <recommendedName>
        <fullName evidence="2">WAPL domain-containing protein</fullName>
    </recommendedName>
</protein>
<dbReference type="PROSITE" id="PS51271">
    <property type="entry name" value="WAPL"/>
    <property type="match status" value="1"/>
</dbReference>
<dbReference type="PANTHER" id="PTHR22100">
    <property type="entry name" value="WINGS APART-LIKE PROTEIN HOMOLOG"/>
    <property type="match status" value="1"/>
</dbReference>
<feature type="compositionally biased region" description="Low complexity" evidence="1">
    <location>
        <begin position="1216"/>
        <end position="1240"/>
    </location>
</feature>
<comment type="caution">
    <text evidence="3">The sequence shown here is derived from an EMBL/GenBank/DDBJ whole genome shotgun (WGS) entry which is preliminary data.</text>
</comment>
<feature type="compositionally biased region" description="Acidic residues" evidence="1">
    <location>
        <begin position="741"/>
        <end position="750"/>
    </location>
</feature>
<dbReference type="InterPro" id="IPR012502">
    <property type="entry name" value="WAPL_dom"/>
</dbReference>
<sequence>MSRYSKSYGRGKSHGGAGLKFDTLLKACSNSKKPSANRTAGALGRFGIASFTSTRNSNISSSGEEESRFKFTNKRPKLSDPVVVNSSTSNSFHMSNSQNNSFLQAPSYSVSPITPVYKPRKFFKSRDPVSAQEPPVVKESSIVNSVRPLPNVIAPLKIPIPKSRLNESPEKTSKPLRNANNTSPPNSQPIKLRIFKDKATSKLVSVSEAPPPILEVEHEIHKTKSEKIPKKRGRKPKNLASKEIVTKVYEPAPEKKPSGRLTRNSRKHEKDTDQEQQEHHSHFHLHRNSDSSVEAMPILMRAHSRESEENIGRENSDFPQNIFKDAGISGKTDLASSSSVNPAIEKKLEDDAEFQQLSQILSSMEDEEESDYSNLEYQQNHQNVHLPALVPHQPTLAQHESVQQQPLEPTPHPPLHEHFQPQAAEPQEPLQHVQYNSQSYTEYPHDTAGMVRIPAVETNAEENLLVPTLDANPPTKVRDTQDIRAILEDDWDESFDEESPKKSPPKTSRFDLSAFMHDGTPSSSSPTSQSFSPPPVYGGMPFQNTIPNAQSIGAPTDAISGVGYSQYQHQHPLSHPGQFVDTPQQHLTQPFNAPYAVRNLLSSSGEYQTQMHVTSSFSQDPSSRVPVNAHESTKENLKESLLDQDKSAEVLNLSVTPTVTPTSSHSNTHANSLGGTKKGSIFKSRALKQNSGDVAGEGSQGNPKKRLALYKHKFGQGDGDEDPKMAQDSVRTGDASNNYPDEFDEDSDPEDLASMRRVAEAGSDGLKVVCRKSTKKLYSVIRNVKPIHELQESGEFHEFDGDVWYIIEELKDKNLMTNRCLSAITLATRCMEPAFRMHLRAHGTVAEFCKELHDAPSNPILALLASAVLFVLSQDRLNMDLDTDSLKLIIALTKACESSNTEDESLEILKLRQRVFDLVQEMKNRGHAKHLKVEKITASELALETLLYLTSKRAGEWVKHELRTLGGLDYIVTEVVTSLQWLRQELAGEGFSEGVIERLWKIDRCLRVLQQVTFNHEENQRYLLGVSEANSSSSDNEKLDGTPEIFIALFRFCNDQLSSISTDSEPAKVLREILFSVLRVLVNLSHDYRGIVLGSEILCRIEGFLPLCLHSVFHMPVNIPDEKIFDLLMHSLCMLLNLVEYSKDNRNAILSSSVKRAGAVLNSSWSSDDSGVEEDQPTLDALVEMFVAKERAAKKEEASTDDILTKGTDSQKDSQKNSSNSSQNSQNSQNSQDNESSNSVQDTIDKLIQTAGKHMENSLIAAYVSLLLAYLIMDNPVAAETVRNSMPSNKYLPLMIVLKKLFNFMSITSSASGSLRGLKATAIALKFYAKCDPHSNEELKKIIPD</sequence>
<feature type="region of interest" description="Disordered" evidence="1">
    <location>
        <begin position="398"/>
        <end position="419"/>
    </location>
</feature>
<dbReference type="PANTHER" id="PTHR22100:SF13">
    <property type="entry name" value="WINGS APART-LIKE PROTEIN HOMOLOG"/>
    <property type="match status" value="1"/>
</dbReference>
<dbReference type="Pfam" id="PF07814">
    <property type="entry name" value="WAPL"/>
    <property type="match status" value="1"/>
</dbReference>
<feature type="compositionally biased region" description="Basic and acidic residues" evidence="1">
    <location>
        <begin position="268"/>
        <end position="280"/>
    </location>
</feature>
<evidence type="ECO:0000256" key="1">
    <source>
        <dbReference type="SAM" id="MobiDB-lite"/>
    </source>
</evidence>
<feature type="region of interest" description="Disordered" evidence="1">
    <location>
        <begin position="53"/>
        <end position="73"/>
    </location>
</feature>
<organism evidence="3 4">
    <name type="scientific">Allacma fusca</name>
    <dbReference type="NCBI Taxonomy" id="39272"/>
    <lineage>
        <taxon>Eukaryota</taxon>
        <taxon>Metazoa</taxon>
        <taxon>Ecdysozoa</taxon>
        <taxon>Arthropoda</taxon>
        <taxon>Hexapoda</taxon>
        <taxon>Collembola</taxon>
        <taxon>Symphypleona</taxon>
        <taxon>Sminthuridae</taxon>
        <taxon>Allacma</taxon>
    </lineage>
</organism>
<feature type="region of interest" description="Disordered" evidence="1">
    <location>
        <begin position="714"/>
        <end position="750"/>
    </location>
</feature>
<accession>A0A8J2LJD2</accession>
<feature type="region of interest" description="Disordered" evidence="1">
    <location>
        <begin position="488"/>
        <end position="539"/>
    </location>
</feature>
<feature type="compositionally biased region" description="Polar residues" evidence="1">
    <location>
        <begin position="178"/>
        <end position="189"/>
    </location>
</feature>
<feature type="compositionally biased region" description="Low complexity" evidence="1">
    <location>
        <begin position="655"/>
        <end position="669"/>
    </location>
</feature>
<name>A0A8J2LJD2_9HEXA</name>
<dbReference type="EMBL" id="CAJVCH010528821">
    <property type="protein sequence ID" value="CAG7823220.1"/>
    <property type="molecule type" value="Genomic_DNA"/>
</dbReference>
<gene>
    <name evidence="3" type="ORF">AFUS01_LOCUS33447</name>
</gene>
<dbReference type="Proteomes" id="UP000708208">
    <property type="component" value="Unassembled WGS sequence"/>
</dbReference>
<feature type="region of interest" description="Disordered" evidence="1">
    <location>
        <begin position="655"/>
        <end position="678"/>
    </location>
</feature>
<dbReference type="OrthoDB" id="78088at2759"/>
<feature type="compositionally biased region" description="Acidic residues" evidence="1">
    <location>
        <begin position="488"/>
        <end position="497"/>
    </location>
</feature>